<dbReference type="InterPro" id="IPR010998">
    <property type="entry name" value="Integrase_recombinase_N"/>
</dbReference>
<proteinExistence type="predicted"/>
<dbReference type="CDD" id="cd00799">
    <property type="entry name" value="INT_Cre_C"/>
    <property type="match status" value="1"/>
</dbReference>
<dbReference type="GO" id="GO:0006310">
    <property type="term" value="P:DNA recombination"/>
    <property type="evidence" value="ECO:0007669"/>
    <property type="project" value="UniProtKB-KW"/>
</dbReference>
<gene>
    <name evidence="7" type="ORF">JKG68_07640</name>
</gene>
<dbReference type="Proteomes" id="UP000605848">
    <property type="component" value="Unassembled WGS sequence"/>
</dbReference>
<evidence type="ECO:0000256" key="1">
    <source>
        <dbReference type="ARBA" id="ARBA00022908"/>
    </source>
</evidence>
<evidence type="ECO:0000313" key="7">
    <source>
        <dbReference type="EMBL" id="MBL0403831.1"/>
    </source>
</evidence>
<dbReference type="EMBL" id="JAEQMY010000008">
    <property type="protein sequence ID" value="MBL0403831.1"/>
    <property type="molecule type" value="Genomic_DNA"/>
</dbReference>
<feature type="domain" description="Tyr recombinase" evidence="5">
    <location>
        <begin position="114"/>
        <end position="315"/>
    </location>
</feature>
<dbReference type="InterPro" id="IPR011010">
    <property type="entry name" value="DNA_brk_join_enz"/>
</dbReference>
<dbReference type="InterPro" id="IPR044068">
    <property type="entry name" value="CB"/>
</dbReference>
<feature type="domain" description="Core-binding (CB)" evidence="6">
    <location>
        <begin position="17"/>
        <end position="96"/>
    </location>
</feature>
<sequence>MTDLTTAPDHLPSPDLLELEQAASEIASQARSANTVRAYQNDWSHFSCWCSDKGLQALPALPRTITIYMTAHKDRYSMATLNRRLSSIAAAHRMADHPFDTRCREIALVMDGLRRTKTVRQRQVTALTTPLLKRALDGISGTLADRRNRSLTLLGMAGALRRSEIVALNVSDLTFSPEGVRLLIRHSKGDQFGEGQVIAIARTNSDLCPVSNLEAYLRQATITEGRVFRAIDRHGNLKTSMTDQSVALIVKKLCGEARLEGDYSGHSLRAGFATQAAKSGVEERKIASTTRHKNMEVLRRYIREGSLFANAVTADLDL</sequence>
<dbReference type="PANTHER" id="PTHR34605:SF4">
    <property type="entry name" value="DNA ADENINE METHYLTRANSFERASE"/>
    <property type="match status" value="1"/>
</dbReference>
<accession>A0A937CYU4</accession>
<name>A0A937CYU4_9HYPH</name>
<dbReference type="PANTHER" id="PTHR34605">
    <property type="entry name" value="PHAGE_INTEGRASE DOMAIN-CONTAINING PROTEIN"/>
    <property type="match status" value="1"/>
</dbReference>
<keyword evidence="1" id="KW-0229">DNA integration</keyword>
<keyword evidence="2 4" id="KW-0238">DNA-binding</keyword>
<dbReference type="Pfam" id="PF00589">
    <property type="entry name" value="Phage_integrase"/>
    <property type="match status" value="1"/>
</dbReference>
<evidence type="ECO:0000259" key="6">
    <source>
        <dbReference type="PROSITE" id="PS51900"/>
    </source>
</evidence>
<keyword evidence="8" id="KW-1185">Reference proteome</keyword>
<dbReference type="InterPro" id="IPR013762">
    <property type="entry name" value="Integrase-like_cat_sf"/>
</dbReference>
<dbReference type="GO" id="GO:0015074">
    <property type="term" value="P:DNA integration"/>
    <property type="evidence" value="ECO:0007669"/>
    <property type="project" value="UniProtKB-KW"/>
</dbReference>
<dbReference type="GO" id="GO:0003677">
    <property type="term" value="F:DNA binding"/>
    <property type="evidence" value="ECO:0007669"/>
    <property type="project" value="UniProtKB-UniRule"/>
</dbReference>
<comment type="caution">
    <text evidence="7">The sequence shown here is derived from an EMBL/GenBank/DDBJ whole genome shotgun (WGS) entry which is preliminary data.</text>
</comment>
<dbReference type="Gene3D" id="1.10.150.130">
    <property type="match status" value="1"/>
</dbReference>
<dbReference type="PROSITE" id="PS51900">
    <property type="entry name" value="CB"/>
    <property type="match status" value="1"/>
</dbReference>
<evidence type="ECO:0000256" key="4">
    <source>
        <dbReference type="PROSITE-ProRule" id="PRU01248"/>
    </source>
</evidence>
<dbReference type="SUPFAM" id="SSF56349">
    <property type="entry name" value="DNA breaking-rejoining enzymes"/>
    <property type="match status" value="1"/>
</dbReference>
<dbReference type="RefSeq" id="WP_202057648.1">
    <property type="nucleotide sequence ID" value="NZ_JAEQMY010000008.1"/>
</dbReference>
<evidence type="ECO:0000256" key="3">
    <source>
        <dbReference type="ARBA" id="ARBA00023172"/>
    </source>
</evidence>
<dbReference type="Pfam" id="PF02899">
    <property type="entry name" value="Phage_int_SAM_1"/>
    <property type="match status" value="1"/>
</dbReference>
<dbReference type="InterPro" id="IPR052925">
    <property type="entry name" value="Phage_Integrase-like_Recomb"/>
</dbReference>
<dbReference type="InterPro" id="IPR004107">
    <property type="entry name" value="Integrase_SAM-like_N"/>
</dbReference>
<organism evidence="7 8">
    <name type="scientific">Microvirga aerilata</name>
    <dbReference type="NCBI Taxonomy" id="670292"/>
    <lineage>
        <taxon>Bacteria</taxon>
        <taxon>Pseudomonadati</taxon>
        <taxon>Pseudomonadota</taxon>
        <taxon>Alphaproteobacteria</taxon>
        <taxon>Hyphomicrobiales</taxon>
        <taxon>Methylobacteriaceae</taxon>
        <taxon>Microvirga</taxon>
    </lineage>
</organism>
<dbReference type="PROSITE" id="PS51898">
    <property type="entry name" value="TYR_RECOMBINASE"/>
    <property type="match status" value="1"/>
</dbReference>
<dbReference type="AlphaFoldDB" id="A0A937CYU4"/>
<evidence type="ECO:0000313" key="8">
    <source>
        <dbReference type="Proteomes" id="UP000605848"/>
    </source>
</evidence>
<reference evidence="7" key="1">
    <citation type="submission" date="2021-01" db="EMBL/GenBank/DDBJ databases">
        <title>Microvirga sp.</title>
        <authorList>
            <person name="Kim M.K."/>
        </authorList>
    </citation>
    <scope>NUCLEOTIDE SEQUENCE</scope>
    <source>
        <strain evidence="7">5420S-16</strain>
    </source>
</reference>
<protein>
    <submittedName>
        <fullName evidence="7">Tyrosine-type recombinase/integrase</fullName>
    </submittedName>
</protein>
<evidence type="ECO:0000256" key="2">
    <source>
        <dbReference type="ARBA" id="ARBA00023125"/>
    </source>
</evidence>
<dbReference type="InterPro" id="IPR002104">
    <property type="entry name" value="Integrase_catalytic"/>
</dbReference>
<evidence type="ECO:0000259" key="5">
    <source>
        <dbReference type="PROSITE" id="PS51898"/>
    </source>
</evidence>
<dbReference type="SUPFAM" id="SSF47823">
    <property type="entry name" value="lambda integrase-like, N-terminal domain"/>
    <property type="match status" value="1"/>
</dbReference>
<keyword evidence="3" id="KW-0233">DNA recombination</keyword>
<dbReference type="Gene3D" id="1.10.443.10">
    <property type="entry name" value="Intergrase catalytic core"/>
    <property type="match status" value="1"/>
</dbReference>